<evidence type="ECO:0000256" key="2">
    <source>
        <dbReference type="ARBA" id="ARBA00022771"/>
    </source>
</evidence>
<organism evidence="6">
    <name type="scientific">Aegilops tauschii</name>
    <name type="common">Tausch's goatgrass</name>
    <name type="synonym">Aegilops squarrosa</name>
    <dbReference type="NCBI Taxonomy" id="37682"/>
    <lineage>
        <taxon>Eukaryota</taxon>
        <taxon>Viridiplantae</taxon>
        <taxon>Streptophyta</taxon>
        <taxon>Embryophyta</taxon>
        <taxon>Tracheophyta</taxon>
        <taxon>Spermatophyta</taxon>
        <taxon>Magnoliopsida</taxon>
        <taxon>Liliopsida</taxon>
        <taxon>Poales</taxon>
        <taxon>Poaceae</taxon>
        <taxon>BOP clade</taxon>
        <taxon>Pooideae</taxon>
        <taxon>Triticodae</taxon>
        <taxon>Triticeae</taxon>
        <taxon>Triticinae</taxon>
        <taxon>Aegilops</taxon>
    </lineage>
</organism>
<protein>
    <recommendedName>
        <fullName evidence="5">GRF-type domain-containing protein</fullName>
    </recommendedName>
</protein>
<dbReference type="InterPro" id="IPR010666">
    <property type="entry name" value="Znf_GRF"/>
</dbReference>
<keyword evidence="3" id="KW-0862">Zinc</keyword>
<dbReference type="GO" id="GO:0008270">
    <property type="term" value="F:zinc ion binding"/>
    <property type="evidence" value="ECO:0007669"/>
    <property type="project" value="UniProtKB-KW"/>
</dbReference>
<reference evidence="6" key="1">
    <citation type="submission" date="2015-06" db="UniProtKB">
        <authorList>
            <consortium name="EnsemblPlants"/>
        </authorList>
    </citation>
    <scope>IDENTIFICATION</scope>
</reference>
<evidence type="ECO:0000256" key="3">
    <source>
        <dbReference type="ARBA" id="ARBA00022833"/>
    </source>
</evidence>
<sequence>MSAGCSSTCSSAGNYQICAKSPPIPSPVGLIAPSPARAPQTIAHRNPLPLVRCHCCKSRKVIRRVSTTIRNPGRVFYECPNHGVIKREDSCDLYFWEVADVGECNYADYLVSRGIPIPAGWGVGQVTEGTAEEEDAEQKVKDAVPLIMAKQQLLNGLDSNEEMKELVKIMGKIDVLCRMIISLFVVYVALVMYSVATT</sequence>
<proteinExistence type="predicted"/>
<evidence type="ECO:0000256" key="1">
    <source>
        <dbReference type="ARBA" id="ARBA00022723"/>
    </source>
</evidence>
<dbReference type="PROSITE" id="PS51999">
    <property type="entry name" value="ZF_GRF"/>
    <property type="match status" value="1"/>
</dbReference>
<dbReference type="EnsemblPlants" id="EMT06087">
    <property type="protein sequence ID" value="EMT06087"/>
    <property type="gene ID" value="F775_02686"/>
</dbReference>
<evidence type="ECO:0000259" key="5">
    <source>
        <dbReference type="PROSITE" id="PS51999"/>
    </source>
</evidence>
<keyword evidence="2 4" id="KW-0863">Zinc-finger</keyword>
<name>M8BT19_AEGTA</name>
<evidence type="ECO:0000313" key="6">
    <source>
        <dbReference type="EnsemblPlants" id="EMT06087"/>
    </source>
</evidence>
<dbReference type="AlphaFoldDB" id="M8BT19"/>
<accession>M8BT19</accession>
<keyword evidence="1" id="KW-0479">Metal-binding</keyword>
<feature type="domain" description="GRF-type" evidence="5">
    <location>
        <begin position="53"/>
        <end position="100"/>
    </location>
</feature>
<evidence type="ECO:0000256" key="4">
    <source>
        <dbReference type="PROSITE-ProRule" id="PRU01343"/>
    </source>
</evidence>